<organism evidence="2 3">
    <name type="scientific">Phakopsora pachyrhizi</name>
    <name type="common">Asian soybean rust disease fungus</name>
    <dbReference type="NCBI Taxonomy" id="170000"/>
    <lineage>
        <taxon>Eukaryota</taxon>
        <taxon>Fungi</taxon>
        <taxon>Dikarya</taxon>
        <taxon>Basidiomycota</taxon>
        <taxon>Pucciniomycotina</taxon>
        <taxon>Pucciniomycetes</taxon>
        <taxon>Pucciniales</taxon>
        <taxon>Phakopsoraceae</taxon>
        <taxon>Phakopsora</taxon>
    </lineage>
</organism>
<feature type="compositionally biased region" description="Low complexity" evidence="1">
    <location>
        <begin position="138"/>
        <end position="147"/>
    </location>
</feature>
<evidence type="ECO:0000313" key="2">
    <source>
        <dbReference type="EMBL" id="CAH7689785.1"/>
    </source>
</evidence>
<name>A0AAV0BQY2_PHAPC</name>
<gene>
    <name evidence="2" type="ORF">PPACK8108_LOCUS24922</name>
</gene>
<dbReference type="EMBL" id="CALTRL010006129">
    <property type="protein sequence ID" value="CAH7689785.1"/>
    <property type="molecule type" value="Genomic_DNA"/>
</dbReference>
<dbReference type="Proteomes" id="UP001153365">
    <property type="component" value="Unassembled WGS sequence"/>
</dbReference>
<sequence length="244" mass="26919">MPCTLSPREQLAKTIRESEIEDLIESESNSDREEDILLLHDIYTKCYLVPRSSNKLSKTYPPEDLMQLSPYNFKQLTWTTHIAFGKLCDLLRGDSIFYNNSRHKQIALEIQVAVNGQGRLAVTAGRSVGMAGRRGRQAGKAGRQSRQVGMAGSQSRQAGGQVGWQADWQAGQVGRWAGSHGRQAGRQGRLVGVGRQSRQVGRQSRQVGRQAGQWAGSHSRSAGRQAGQFGRWAGRQLKFGESGK</sequence>
<protein>
    <submittedName>
        <fullName evidence="2">Uncharacterized protein</fullName>
    </submittedName>
</protein>
<dbReference type="AlphaFoldDB" id="A0AAV0BQY2"/>
<proteinExistence type="predicted"/>
<accession>A0AAV0BQY2</accession>
<evidence type="ECO:0000313" key="3">
    <source>
        <dbReference type="Proteomes" id="UP001153365"/>
    </source>
</evidence>
<reference evidence="2" key="1">
    <citation type="submission" date="2022-06" db="EMBL/GenBank/DDBJ databases">
        <authorList>
            <consortium name="SYNGENTA / RWTH Aachen University"/>
        </authorList>
    </citation>
    <scope>NUCLEOTIDE SEQUENCE</scope>
</reference>
<comment type="caution">
    <text evidence="2">The sequence shown here is derived from an EMBL/GenBank/DDBJ whole genome shotgun (WGS) entry which is preliminary data.</text>
</comment>
<feature type="region of interest" description="Disordered" evidence="1">
    <location>
        <begin position="129"/>
        <end position="162"/>
    </location>
</feature>
<evidence type="ECO:0000256" key="1">
    <source>
        <dbReference type="SAM" id="MobiDB-lite"/>
    </source>
</evidence>
<keyword evidence="3" id="KW-1185">Reference proteome</keyword>
<feature type="compositionally biased region" description="Low complexity" evidence="1">
    <location>
        <begin position="181"/>
        <end position="213"/>
    </location>
</feature>
<feature type="region of interest" description="Disordered" evidence="1">
    <location>
        <begin position="178"/>
        <end position="244"/>
    </location>
</feature>